<name>A0A2P2NTN7_RHIMU</name>
<evidence type="ECO:0000256" key="1">
    <source>
        <dbReference type="SAM" id="MobiDB-lite"/>
    </source>
</evidence>
<protein>
    <submittedName>
        <fullName evidence="2">Uncharacterized protein</fullName>
    </submittedName>
</protein>
<reference evidence="2" key="1">
    <citation type="submission" date="2018-02" db="EMBL/GenBank/DDBJ databases">
        <title>Rhizophora mucronata_Transcriptome.</title>
        <authorList>
            <person name="Meera S.P."/>
            <person name="Sreeshan A."/>
            <person name="Augustine A."/>
        </authorList>
    </citation>
    <scope>NUCLEOTIDE SEQUENCE</scope>
    <source>
        <tissue evidence="2">Leaf</tissue>
    </source>
</reference>
<dbReference type="AlphaFoldDB" id="A0A2P2NTN7"/>
<organism evidence="2">
    <name type="scientific">Rhizophora mucronata</name>
    <name type="common">Asiatic mangrove</name>
    <dbReference type="NCBI Taxonomy" id="61149"/>
    <lineage>
        <taxon>Eukaryota</taxon>
        <taxon>Viridiplantae</taxon>
        <taxon>Streptophyta</taxon>
        <taxon>Embryophyta</taxon>
        <taxon>Tracheophyta</taxon>
        <taxon>Spermatophyta</taxon>
        <taxon>Magnoliopsida</taxon>
        <taxon>eudicotyledons</taxon>
        <taxon>Gunneridae</taxon>
        <taxon>Pentapetalae</taxon>
        <taxon>rosids</taxon>
        <taxon>fabids</taxon>
        <taxon>Malpighiales</taxon>
        <taxon>Rhizophoraceae</taxon>
        <taxon>Rhizophora</taxon>
    </lineage>
</organism>
<sequence>MGSKLKGPCSERSSIGDSYHSPPHHMPTKRLQ</sequence>
<accession>A0A2P2NTN7</accession>
<feature type="compositionally biased region" description="Basic residues" evidence="1">
    <location>
        <begin position="22"/>
        <end position="32"/>
    </location>
</feature>
<feature type="region of interest" description="Disordered" evidence="1">
    <location>
        <begin position="1"/>
        <end position="32"/>
    </location>
</feature>
<proteinExistence type="predicted"/>
<dbReference type="EMBL" id="GGEC01065320">
    <property type="protein sequence ID" value="MBX45804.1"/>
    <property type="molecule type" value="Transcribed_RNA"/>
</dbReference>
<evidence type="ECO:0000313" key="2">
    <source>
        <dbReference type="EMBL" id="MBX45804.1"/>
    </source>
</evidence>